<keyword evidence="4" id="KW-1185">Reference proteome</keyword>
<organism evidence="3 4">
    <name type="scientific">Heliorestis convoluta</name>
    <dbReference type="NCBI Taxonomy" id="356322"/>
    <lineage>
        <taxon>Bacteria</taxon>
        <taxon>Bacillati</taxon>
        <taxon>Bacillota</taxon>
        <taxon>Clostridia</taxon>
        <taxon>Eubacteriales</taxon>
        <taxon>Heliobacteriaceae</taxon>
        <taxon>Heliorestis</taxon>
    </lineage>
</organism>
<dbReference type="InterPro" id="IPR003325">
    <property type="entry name" value="TerD"/>
</dbReference>
<feature type="compositionally biased region" description="Basic and acidic residues" evidence="1">
    <location>
        <begin position="208"/>
        <end position="218"/>
    </location>
</feature>
<dbReference type="AlphaFoldDB" id="A0A5Q2MYL1"/>
<evidence type="ECO:0000259" key="2">
    <source>
        <dbReference type="Pfam" id="PF02342"/>
    </source>
</evidence>
<name>A0A5Q2MYL1_9FIRM</name>
<feature type="region of interest" description="Disordered" evidence="1">
    <location>
        <begin position="192"/>
        <end position="244"/>
    </location>
</feature>
<sequence length="423" mass="47419">MTLQELYNQAIAQGKLLLPPGEWAGPLHIRHPMVIEGHRATLWSQSDPVLIIDSDQVTIRKISVEALGDRKSNQVAIKILNQRKVTFEDVKIRGHVEGVPGESEKWHLPALLELGNLPAHQASHRTFRVNVPVPCRLESKISGLRLTPEYLQAGSNVIEIAIDPLPDHSLLWGEIVLHSIFQRAITVTASTTTEAEVPENRTVWSPAERAERREEAHRSGRTNTKPHESMEPSAQASAPSLSSTRGLLKGQRIDLAELSADKNIVTIAFGWKVERPDFEVDSAVFSLDAQQKVRHDQDLLFYGNPSNDYLRLEKGLASADQEQVSIDLSKVPSDVQRLVMTLSIYEAEERRQNFSYLTDIYLTMMAGQKELFRFTVPDAFVLETAIVLGELYRYRNHWRFAAVGAGYHGGLKALCHTYGVTVI</sequence>
<dbReference type="Pfam" id="PF02342">
    <property type="entry name" value="TerD"/>
    <property type="match status" value="1"/>
</dbReference>
<dbReference type="KEGG" id="hcv:FTV88_0314"/>
<dbReference type="InterPro" id="IPR051324">
    <property type="entry name" value="Stress/Tellurium_Resist"/>
</dbReference>
<dbReference type="PANTHER" id="PTHR32097">
    <property type="entry name" value="CAMP-BINDING PROTEIN 1-RELATED"/>
    <property type="match status" value="1"/>
</dbReference>
<feature type="compositionally biased region" description="Low complexity" evidence="1">
    <location>
        <begin position="232"/>
        <end position="243"/>
    </location>
</feature>
<dbReference type="RefSeq" id="WP_153724055.1">
    <property type="nucleotide sequence ID" value="NZ_CP045875.1"/>
</dbReference>
<dbReference type="EMBL" id="CP045875">
    <property type="protein sequence ID" value="QGG46493.1"/>
    <property type="molecule type" value="Genomic_DNA"/>
</dbReference>
<reference evidence="4" key="1">
    <citation type="submission" date="2019-11" db="EMBL/GenBank/DDBJ databases">
        <title>Genome sequence of Heliorestis convoluta strain HH, an alkaliphilic and minimalistic phototrophic bacterium from a soda lake in Egypt.</title>
        <authorList>
            <person name="Dewey E.D."/>
            <person name="Stokes L.M."/>
            <person name="Burchell B.M."/>
            <person name="Shaffer K.N."/>
            <person name="Huntington A.M."/>
            <person name="Baker J.M."/>
            <person name="Nadendla S."/>
            <person name="Giglio M.G."/>
            <person name="Touchman J.W."/>
            <person name="Blankenship R.E."/>
            <person name="Madigan M.T."/>
            <person name="Sattley W.M."/>
        </authorList>
    </citation>
    <scope>NUCLEOTIDE SEQUENCE [LARGE SCALE GENOMIC DNA]</scope>
    <source>
        <strain evidence="4">HH</strain>
    </source>
</reference>
<dbReference type="InterPro" id="IPR011050">
    <property type="entry name" value="Pectin_lyase_fold/virulence"/>
</dbReference>
<dbReference type="SUPFAM" id="SSF51126">
    <property type="entry name" value="Pectin lyase-like"/>
    <property type="match status" value="1"/>
</dbReference>
<evidence type="ECO:0000256" key="1">
    <source>
        <dbReference type="SAM" id="MobiDB-lite"/>
    </source>
</evidence>
<evidence type="ECO:0000313" key="3">
    <source>
        <dbReference type="EMBL" id="QGG46493.1"/>
    </source>
</evidence>
<dbReference type="OrthoDB" id="2079357at2"/>
<proteinExistence type="predicted"/>
<feature type="domain" description="TerD" evidence="2">
    <location>
        <begin position="247"/>
        <end position="418"/>
    </location>
</feature>
<protein>
    <submittedName>
        <fullName evidence="3">Tellurium resistance protein TerA</fullName>
    </submittedName>
</protein>
<dbReference type="Gene3D" id="2.60.60.30">
    <property type="entry name" value="sav2460 like domains"/>
    <property type="match status" value="1"/>
</dbReference>
<dbReference type="Proteomes" id="UP000366051">
    <property type="component" value="Chromosome"/>
</dbReference>
<dbReference type="PANTHER" id="PTHR32097:SF3">
    <property type="entry name" value="TELLURITE RESISTANCE PROTEIN"/>
    <property type="match status" value="1"/>
</dbReference>
<accession>A0A5Q2MYL1</accession>
<evidence type="ECO:0000313" key="4">
    <source>
        <dbReference type="Proteomes" id="UP000366051"/>
    </source>
</evidence>
<dbReference type="CDD" id="cd06974">
    <property type="entry name" value="TerD_like"/>
    <property type="match status" value="1"/>
</dbReference>
<gene>
    <name evidence="3" type="ORF">FTV88_0314</name>
</gene>